<dbReference type="KEGG" id="ftj:FTUN_2259"/>
<accession>A0A6M5YL43</accession>
<proteinExistence type="predicted"/>
<evidence type="ECO:0000313" key="2">
    <source>
        <dbReference type="EMBL" id="QJW94737.1"/>
    </source>
</evidence>
<evidence type="ECO:0000256" key="1">
    <source>
        <dbReference type="SAM" id="MobiDB-lite"/>
    </source>
</evidence>
<name>A0A6M5YL43_9BACT</name>
<dbReference type="RefSeq" id="WP_171470667.1">
    <property type="nucleotide sequence ID" value="NZ_CP053452.2"/>
</dbReference>
<evidence type="ECO:0000313" key="3">
    <source>
        <dbReference type="Proteomes" id="UP000503447"/>
    </source>
</evidence>
<reference evidence="3" key="1">
    <citation type="submission" date="2020-05" db="EMBL/GenBank/DDBJ databases">
        <title>Frigoriglobus tundricola gen. nov., sp. nov., a psychrotolerant cellulolytic planctomycete of the family Gemmataceae with two divergent copies of 16S rRNA gene.</title>
        <authorList>
            <person name="Kulichevskaya I.S."/>
            <person name="Ivanova A.A."/>
            <person name="Naumoff D.G."/>
            <person name="Beletsky A.V."/>
            <person name="Rijpstra W.I.C."/>
            <person name="Sinninghe Damste J.S."/>
            <person name="Mardanov A.V."/>
            <person name="Ravin N.V."/>
            <person name="Dedysh S.N."/>
        </authorList>
    </citation>
    <scope>NUCLEOTIDE SEQUENCE [LARGE SCALE GENOMIC DNA]</scope>
    <source>
        <strain evidence="3">PL17</strain>
    </source>
</reference>
<feature type="region of interest" description="Disordered" evidence="1">
    <location>
        <begin position="155"/>
        <end position="175"/>
    </location>
</feature>
<dbReference type="Proteomes" id="UP000503447">
    <property type="component" value="Chromosome"/>
</dbReference>
<organism evidence="2 3">
    <name type="scientific">Frigoriglobus tundricola</name>
    <dbReference type="NCBI Taxonomy" id="2774151"/>
    <lineage>
        <taxon>Bacteria</taxon>
        <taxon>Pseudomonadati</taxon>
        <taxon>Planctomycetota</taxon>
        <taxon>Planctomycetia</taxon>
        <taxon>Gemmatales</taxon>
        <taxon>Gemmataceae</taxon>
        <taxon>Frigoriglobus</taxon>
    </lineage>
</organism>
<protein>
    <recommendedName>
        <fullName evidence="4">DUF669 domain-containing protein</fullName>
    </recommendedName>
</protein>
<evidence type="ECO:0008006" key="4">
    <source>
        <dbReference type="Google" id="ProtNLM"/>
    </source>
</evidence>
<gene>
    <name evidence="2" type="ORF">FTUN_2259</name>
</gene>
<keyword evidence="3" id="KW-1185">Reference proteome</keyword>
<dbReference type="AlphaFoldDB" id="A0A6M5YL43"/>
<dbReference type="EMBL" id="CP053452">
    <property type="protein sequence ID" value="QJW94737.1"/>
    <property type="molecule type" value="Genomic_DNA"/>
</dbReference>
<sequence>MMFDDIPLDGVNPETIDKVAKSGGLIPAGKYHVALDGAADVTAKQTGNPGTELTFRLLTGPFAGETVKETLWNTDKTQNRVILFGHRLGLLKSDGKKYSRVEGKSSFQDVLGAECVVEVAHREYKKADGTSGKAANLTFGGIWALDDKDVKDVPKAKAGTKPAVTPPKKIDTSGI</sequence>